<evidence type="ECO:0000313" key="1">
    <source>
        <dbReference type="EMBL" id="KAH3850377.1"/>
    </source>
</evidence>
<organism evidence="1 2">
    <name type="scientific">Dreissena polymorpha</name>
    <name type="common">Zebra mussel</name>
    <name type="synonym">Mytilus polymorpha</name>
    <dbReference type="NCBI Taxonomy" id="45954"/>
    <lineage>
        <taxon>Eukaryota</taxon>
        <taxon>Metazoa</taxon>
        <taxon>Spiralia</taxon>
        <taxon>Lophotrochozoa</taxon>
        <taxon>Mollusca</taxon>
        <taxon>Bivalvia</taxon>
        <taxon>Autobranchia</taxon>
        <taxon>Heteroconchia</taxon>
        <taxon>Euheterodonta</taxon>
        <taxon>Imparidentia</taxon>
        <taxon>Neoheterodontei</taxon>
        <taxon>Myida</taxon>
        <taxon>Dreissenoidea</taxon>
        <taxon>Dreissenidae</taxon>
        <taxon>Dreissena</taxon>
    </lineage>
</organism>
<reference evidence="1" key="1">
    <citation type="journal article" date="2019" name="bioRxiv">
        <title>The Genome of the Zebra Mussel, Dreissena polymorpha: A Resource for Invasive Species Research.</title>
        <authorList>
            <person name="McCartney M.A."/>
            <person name="Auch B."/>
            <person name="Kono T."/>
            <person name="Mallez S."/>
            <person name="Zhang Y."/>
            <person name="Obille A."/>
            <person name="Becker A."/>
            <person name="Abrahante J.E."/>
            <person name="Garbe J."/>
            <person name="Badalamenti J.P."/>
            <person name="Herman A."/>
            <person name="Mangelson H."/>
            <person name="Liachko I."/>
            <person name="Sullivan S."/>
            <person name="Sone E.D."/>
            <person name="Koren S."/>
            <person name="Silverstein K.A.T."/>
            <person name="Beckman K.B."/>
            <person name="Gohl D.M."/>
        </authorList>
    </citation>
    <scope>NUCLEOTIDE SEQUENCE</scope>
    <source>
        <strain evidence="1">Duluth1</strain>
        <tissue evidence="1">Whole animal</tissue>
    </source>
</reference>
<name>A0A9D4L4C0_DREPO</name>
<dbReference type="AlphaFoldDB" id="A0A9D4L4C0"/>
<sequence length="71" mass="7924">MSNNPVLDHNDPVSSPSALQLLVFYKLPGVVHDLASFYGLGPRLDRHRRSPSILAPHEFCKGFDVPDKLQI</sequence>
<comment type="caution">
    <text evidence="1">The sequence shown here is derived from an EMBL/GenBank/DDBJ whole genome shotgun (WGS) entry which is preliminary data.</text>
</comment>
<proteinExistence type="predicted"/>
<reference evidence="1" key="2">
    <citation type="submission" date="2020-11" db="EMBL/GenBank/DDBJ databases">
        <authorList>
            <person name="McCartney M.A."/>
            <person name="Auch B."/>
            <person name="Kono T."/>
            <person name="Mallez S."/>
            <person name="Becker A."/>
            <person name="Gohl D.M."/>
            <person name="Silverstein K.A.T."/>
            <person name="Koren S."/>
            <person name="Bechman K.B."/>
            <person name="Herman A."/>
            <person name="Abrahante J.E."/>
            <person name="Garbe J."/>
        </authorList>
    </citation>
    <scope>NUCLEOTIDE SEQUENCE</scope>
    <source>
        <strain evidence="1">Duluth1</strain>
        <tissue evidence="1">Whole animal</tissue>
    </source>
</reference>
<evidence type="ECO:0000313" key="2">
    <source>
        <dbReference type="Proteomes" id="UP000828390"/>
    </source>
</evidence>
<accession>A0A9D4L4C0</accession>
<dbReference type="Proteomes" id="UP000828390">
    <property type="component" value="Unassembled WGS sequence"/>
</dbReference>
<keyword evidence="2" id="KW-1185">Reference proteome</keyword>
<dbReference type="EMBL" id="JAIWYP010000003">
    <property type="protein sequence ID" value="KAH3850377.1"/>
    <property type="molecule type" value="Genomic_DNA"/>
</dbReference>
<gene>
    <name evidence="1" type="ORF">DPMN_092788</name>
</gene>
<protein>
    <submittedName>
        <fullName evidence="1">Uncharacterized protein</fullName>
    </submittedName>
</protein>